<dbReference type="InterPro" id="IPR015422">
    <property type="entry name" value="PyrdxlP-dep_Trfase_small"/>
</dbReference>
<dbReference type="InterPro" id="IPR015424">
    <property type="entry name" value="PyrdxlP-dep_Trfase"/>
</dbReference>
<reference evidence="11" key="1">
    <citation type="journal article" date="2019" name="Int. J. Syst. Evol. Microbiol.">
        <title>The Global Catalogue of Microorganisms (GCM) 10K type strain sequencing project: providing services to taxonomists for standard genome sequencing and annotation.</title>
        <authorList>
            <consortium name="The Broad Institute Genomics Platform"/>
            <consortium name="The Broad Institute Genome Sequencing Center for Infectious Disease"/>
            <person name="Wu L."/>
            <person name="Ma J."/>
        </authorList>
    </citation>
    <scope>NUCLEOTIDE SEQUENCE [LARGE SCALE GENOMIC DNA]</scope>
    <source>
        <strain evidence="11">KCTC 13528</strain>
    </source>
</reference>
<dbReference type="Pfam" id="PF01053">
    <property type="entry name" value="Cys_Met_Meta_PP"/>
    <property type="match status" value="1"/>
</dbReference>
<feature type="transmembrane region" description="Helical" evidence="9">
    <location>
        <begin position="81"/>
        <end position="99"/>
    </location>
</feature>
<evidence type="ECO:0000256" key="9">
    <source>
        <dbReference type="SAM" id="Phobius"/>
    </source>
</evidence>
<dbReference type="Gene3D" id="3.90.1150.10">
    <property type="entry name" value="Aspartate Aminotransferase, domain 1"/>
    <property type="match status" value="1"/>
</dbReference>
<dbReference type="Gene3D" id="3.40.640.10">
    <property type="entry name" value="Type I PLP-dependent aspartate aminotransferase-like (Major domain)"/>
    <property type="match status" value="1"/>
</dbReference>
<keyword evidence="9" id="KW-0812">Transmembrane</keyword>
<keyword evidence="9" id="KW-0472">Membrane</keyword>
<accession>A0ABW5ZI29</accession>
<keyword evidence="6 10" id="KW-0456">Lyase</keyword>
<comment type="similarity">
    <text evidence="2">Belongs to the trans-sulfuration enzymes family. L-methionine gamma-lyase subfamily.</text>
</comment>
<gene>
    <name evidence="10" type="primary">megL</name>
    <name evidence="10" type="ORF">ACFS5P_12225</name>
</gene>
<dbReference type="EC" id="4.4.1.11" evidence="3"/>
<dbReference type="EMBL" id="JBHUPG010000022">
    <property type="protein sequence ID" value="MFD2912644.1"/>
    <property type="molecule type" value="Genomic_DNA"/>
</dbReference>
<dbReference type="CDD" id="cd00614">
    <property type="entry name" value="CGS_like"/>
    <property type="match status" value="1"/>
</dbReference>
<evidence type="ECO:0000256" key="5">
    <source>
        <dbReference type="ARBA" id="ARBA00022898"/>
    </source>
</evidence>
<evidence type="ECO:0000256" key="4">
    <source>
        <dbReference type="ARBA" id="ARBA00019040"/>
    </source>
</evidence>
<dbReference type="InterPro" id="IPR000277">
    <property type="entry name" value="Cys/Met-Metab_PyrdxlP-dep_enz"/>
</dbReference>
<dbReference type="PANTHER" id="PTHR11808:SF80">
    <property type="entry name" value="CYSTATHIONINE GAMMA-LYASE"/>
    <property type="match status" value="1"/>
</dbReference>
<evidence type="ECO:0000256" key="1">
    <source>
        <dbReference type="ARBA" id="ARBA00001933"/>
    </source>
</evidence>
<keyword evidence="5 8" id="KW-0663">Pyridoxal phosphate</keyword>
<evidence type="ECO:0000313" key="11">
    <source>
        <dbReference type="Proteomes" id="UP001597561"/>
    </source>
</evidence>
<evidence type="ECO:0000256" key="6">
    <source>
        <dbReference type="ARBA" id="ARBA00023239"/>
    </source>
</evidence>
<comment type="catalytic activity">
    <reaction evidence="7">
        <text>L-methionine + H2O = methanethiol + 2-oxobutanoate + NH4(+)</text>
        <dbReference type="Rhea" id="RHEA:23800"/>
        <dbReference type="ChEBI" id="CHEBI:15377"/>
        <dbReference type="ChEBI" id="CHEBI:16007"/>
        <dbReference type="ChEBI" id="CHEBI:16763"/>
        <dbReference type="ChEBI" id="CHEBI:28938"/>
        <dbReference type="ChEBI" id="CHEBI:57844"/>
        <dbReference type="EC" id="4.4.1.11"/>
    </reaction>
</comment>
<dbReference type="Proteomes" id="UP001597561">
    <property type="component" value="Unassembled WGS sequence"/>
</dbReference>
<keyword evidence="11" id="KW-1185">Reference proteome</keyword>
<evidence type="ECO:0000256" key="8">
    <source>
        <dbReference type="RuleBase" id="RU362118"/>
    </source>
</evidence>
<dbReference type="InterPro" id="IPR006237">
    <property type="entry name" value="L-Met_gamma_lys"/>
</dbReference>
<evidence type="ECO:0000256" key="2">
    <source>
        <dbReference type="ARBA" id="ARBA00008667"/>
    </source>
</evidence>
<dbReference type="NCBIfam" id="TIGR01328">
    <property type="entry name" value="met_gam_lyase"/>
    <property type="match status" value="1"/>
</dbReference>
<dbReference type="SUPFAM" id="SSF53383">
    <property type="entry name" value="PLP-dependent transferases"/>
    <property type="match status" value="1"/>
</dbReference>
<dbReference type="PIRSF" id="PIRSF001434">
    <property type="entry name" value="CGS"/>
    <property type="match status" value="1"/>
</dbReference>
<proteinExistence type="inferred from homology"/>
<comment type="caution">
    <text evidence="10">The sequence shown here is derived from an EMBL/GenBank/DDBJ whole genome shotgun (WGS) entry which is preliminary data.</text>
</comment>
<dbReference type="NCBIfam" id="NF005263">
    <property type="entry name" value="PRK06767.1"/>
    <property type="match status" value="1"/>
</dbReference>
<keyword evidence="9" id="KW-1133">Transmembrane helix</keyword>
<protein>
    <recommendedName>
        <fullName evidence="4">L-methionine gamma-lyase</fullName>
        <ecNumber evidence="3">4.4.1.11</ecNumber>
    </recommendedName>
</protein>
<evidence type="ECO:0000256" key="3">
    <source>
        <dbReference type="ARBA" id="ARBA00012222"/>
    </source>
</evidence>
<evidence type="ECO:0000256" key="7">
    <source>
        <dbReference type="ARBA" id="ARBA00049180"/>
    </source>
</evidence>
<dbReference type="RefSeq" id="WP_204729101.1">
    <property type="nucleotide sequence ID" value="NZ_JAFBDK010000006.1"/>
</dbReference>
<dbReference type="GO" id="GO:0018826">
    <property type="term" value="F:methionine gamma-lyase activity"/>
    <property type="evidence" value="ECO:0007669"/>
    <property type="project" value="UniProtKB-EC"/>
</dbReference>
<dbReference type="PANTHER" id="PTHR11808">
    <property type="entry name" value="TRANS-SULFURATION ENZYME FAMILY MEMBER"/>
    <property type="match status" value="1"/>
</dbReference>
<comment type="cofactor">
    <cofactor evidence="1 8">
        <name>pyridoxal 5'-phosphate</name>
        <dbReference type="ChEBI" id="CHEBI:597326"/>
    </cofactor>
</comment>
<dbReference type="InterPro" id="IPR054542">
    <property type="entry name" value="Cys_met_metab_PP"/>
</dbReference>
<name>A0ABW5ZI29_9BACL</name>
<dbReference type="PROSITE" id="PS00868">
    <property type="entry name" value="CYS_MET_METAB_PP"/>
    <property type="match status" value="1"/>
</dbReference>
<dbReference type="InterPro" id="IPR015421">
    <property type="entry name" value="PyrdxlP-dep_Trfase_major"/>
</dbReference>
<evidence type="ECO:0000313" key="10">
    <source>
        <dbReference type="EMBL" id="MFD2912644.1"/>
    </source>
</evidence>
<sequence length="405" mass="44953">MSKERKRIETEVIHSGYDSKQYEGSLTPPLFQTSTYTFDHAAQGEKRFAGDEEGYIYSRLGNPTVRVLEDRMTAIEEGGGALAFGSGMAAVSAILFYLLKSGDHVVCSKGVYGCTFGLLEMMEEKFGITHEFADLSSEESMKQSILPNTACIYVETPINPTMELIDLELVCRIAQEKGIPVVVDNTFSSPYLQNPLKTGADFVLHSATKYIGGHGDVIGGLLVAKSAEVIGEIRMTTQKDIGGIMSPFDAWLLLRGLKTLAVRLDRHCDNAEKIFDYLKKHPLVRNIYFPGDQDHPSHDIAAKQMKRWGGLISFDFNGTKEMAQAFMDELKMIKIAVSLGDAETLIQHPASMTHSVVPEETRKSMGITDTLLRLSIGLESWEDIKEDLDQAFSKIEEKVSMKMES</sequence>
<organism evidence="10 11">
    <name type="scientific">Jeotgalibacillus terrae</name>
    <dbReference type="NCBI Taxonomy" id="587735"/>
    <lineage>
        <taxon>Bacteria</taxon>
        <taxon>Bacillati</taxon>
        <taxon>Bacillota</taxon>
        <taxon>Bacilli</taxon>
        <taxon>Bacillales</taxon>
        <taxon>Caryophanaceae</taxon>
        <taxon>Jeotgalibacillus</taxon>
    </lineage>
</organism>